<feature type="region of interest" description="Disordered" evidence="1">
    <location>
        <begin position="1"/>
        <end position="31"/>
    </location>
</feature>
<evidence type="ECO:0000313" key="2">
    <source>
        <dbReference type="EMBL" id="KAK5696175.1"/>
    </source>
</evidence>
<proteinExistence type="predicted"/>
<dbReference type="AlphaFoldDB" id="A0AAN7W3Z0"/>
<dbReference type="EMBL" id="JAVRQU010000013">
    <property type="protein sequence ID" value="KAK5696175.1"/>
    <property type="molecule type" value="Genomic_DNA"/>
</dbReference>
<evidence type="ECO:0000256" key="1">
    <source>
        <dbReference type="SAM" id="MobiDB-lite"/>
    </source>
</evidence>
<reference evidence="2" key="1">
    <citation type="submission" date="2023-08" db="EMBL/GenBank/DDBJ databases">
        <title>Black Yeasts Isolated from many extreme environments.</title>
        <authorList>
            <person name="Coleine C."/>
            <person name="Stajich J.E."/>
            <person name="Selbmann L."/>
        </authorList>
    </citation>
    <scope>NUCLEOTIDE SEQUENCE</scope>
    <source>
        <strain evidence="2">CCFEE 5810</strain>
    </source>
</reference>
<feature type="region of interest" description="Disordered" evidence="1">
    <location>
        <begin position="153"/>
        <end position="173"/>
    </location>
</feature>
<dbReference type="Proteomes" id="UP001310594">
    <property type="component" value="Unassembled WGS sequence"/>
</dbReference>
<comment type="caution">
    <text evidence="2">The sequence shown here is derived from an EMBL/GenBank/DDBJ whole genome shotgun (WGS) entry which is preliminary data.</text>
</comment>
<evidence type="ECO:0000313" key="3">
    <source>
        <dbReference type="Proteomes" id="UP001310594"/>
    </source>
</evidence>
<gene>
    <name evidence="2" type="ORF">LTR97_008595</name>
</gene>
<feature type="compositionally biased region" description="Basic and acidic residues" evidence="1">
    <location>
        <begin position="158"/>
        <end position="173"/>
    </location>
</feature>
<feature type="compositionally biased region" description="Polar residues" evidence="1">
    <location>
        <begin position="1"/>
        <end position="13"/>
    </location>
</feature>
<accession>A0AAN7W3Z0</accession>
<organism evidence="2 3">
    <name type="scientific">Elasticomyces elasticus</name>
    <dbReference type="NCBI Taxonomy" id="574655"/>
    <lineage>
        <taxon>Eukaryota</taxon>
        <taxon>Fungi</taxon>
        <taxon>Dikarya</taxon>
        <taxon>Ascomycota</taxon>
        <taxon>Pezizomycotina</taxon>
        <taxon>Dothideomycetes</taxon>
        <taxon>Dothideomycetidae</taxon>
        <taxon>Mycosphaerellales</taxon>
        <taxon>Teratosphaeriaceae</taxon>
        <taxon>Elasticomyces</taxon>
    </lineage>
</organism>
<sequence length="173" mass="19693">MNPNNPTTTSSAGAEQAEANPEIQEEETYTRKLTTAREELADLNTEYTAQLTRYRAIPPSVKKNSLAPSITQCQIAFENSSSSEDPVGRMMSNARDVLDRMVEEWRVSDMYGTIASSDDLTKDERSKIWEECVKIETELLALEKFSLRLFPVQKGKRRAADASEESRPERRRR</sequence>
<name>A0AAN7W3Z0_9PEZI</name>
<protein>
    <submittedName>
        <fullName evidence="2">Uncharacterized protein</fullName>
    </submittedName>
</protein>